<evidence type="ECO:0000259" key="1">
    <source>
        <dbReference type="Pfam" id="PF03372"/>
    </source>
</evidence>
<reference evidence="2" key="1">
    <citation type="journal article" date="2021" name="PeerJ">
        <title>Extensive microbial diversity within the chicken gut microbiome revealed by metagenomics and culture.</title>
        <authorList>
            <person name="Gilroy R."/>
            <person name="Ravi A."/>
            <person name="Getino M."/>
            <person name="Pursley I."/>
            <person name="Horton D.L."/>
            <person name="Alikhan N.F."/>
            <person name="Baker D."/>
            <person name="Gharbi K."/>
            <person name="Hall N."/>
            <person name="Watson M."/>
            <person name="Adriaenssens E.M."/>
            <person name="Foster-Nyarko E."/>
            <person name="Jarju S."/>
            <person name="Secka A."/>
            <person name="Antonio M."/>
            <person name="Oren A."/>
            <person name="Chaudhuri R.R."/>
            <person name="La Ragione R."/>
            <person name="Hildebrand F."/>
            <person name="Pallen M.J."/>
        </authorList>
    </citation>
    <scope>NUCLEOTIDE SEQUENCE</scope>
    <source>
        <strain evidence="2">CHK130-7132</strain>
    </source>
</reference>
<reference evidence="2" key="2">
    <citation type="submission" date="2021-04" db="EMBL/GenBank/DDBJ databases">
        <authorList>
            <person name="Gilroy R."/>
        </authorList>
    </citation>
    <scope>NUCLEOTIDE SEQUENCE</scope>
    <source>
        <strain evidence="2">CHK130-7132</strain>
    </source>
</reference>
<organism evidence="2 3">
    <name type="scientific">Candidatus Brachybacterium intestinipullorum</name>
    <dbReference type="NCBI Taxonomy" id="2838512"/>
    <lineage>
        <taxon>Bacteria</taxon>
        <taxon>Bacillati</taxon>
        <taxon>Actinomycetota</taxon>
        <taxon>Actinomycetes</taxon>
        <taxon>Micrococcales</taxon>
        <taxon>Dermabacteraceae</taxon>
        <taxon>Brachybacterium</taxon>
    </lineage>
</organism>
<proteinExistence type="predicted"/>
<accession>A0A9D2PYH1</accession>
<dbReference type="AlphaFoldDB" id="A0A9D2PYH1"/>
<feature type="domain" description="Endonuclease/exonuclease/phosphatase" evidence="1">
    <location>
        <begin position="15"/>
        <end position="260"/>
    </location>
</feature>
<sequence>MASTAAQPPAFAVLTQNIRYHDESTLPGQADHWPERAPVLAQLLGEAEADVVGLQEVLASQIPVIDEALGATHLRLGIGREGGGRGEHNLLLLRRDRFELLDWDQLWLSEEPDRIGSLGWDAHCPRIAVWARVQDRRSDQDLVLAVTHLDHAGEAAREQGAALLAERLLAEAGESPIVLMGDFNAAGGESTPWRVLRDADFEDAHDVAAEHVGEDIGTFPDYGTPEAGGMRIDWILARGLAVEQYAARVPLRDGRAASDHATVTARLRRARG</sequence>
<gene>
    <name evidence="2" type="ORF">H9932_00345</name>
</gene>
<dbReference type="CDD" id="cd09083">
    <property type="entry name" value="EEP-1"/>
    <property type="match status" value="1"/>
</dbReference>
<dbReference type="SUPFAM" id="SSF56219">
    <property type="entry name" value="DNase I-like"/>
    <property type="match status" value="1"/>
</dbReference>
<dbReference type="GO" id="GO:0000175">
    <property type="term" value="F:3'-5'-RNA exonuclease activity"/>
    <property type="evidence" value="ECO:0007669"/>
    <property type="project" value="TreeGrafter"/>
</dbReference>
<evidence type="ECO:0000313" key="2">
    <source>
        <dbReference type="EMBL" id="HJC68117.1"/>
    </source>
</evidence>
<dbReference type="EMBL" id="DWWC01000006">
    <property type="protein sequence ID" value="HJC68117.1"/>
    <property type="molecule type" value="Genomic_DNA"/>
</dbReference>
<dbReference type="InterPro" id="IPR050410">
    <property type="entry name" value="CCR4/nocturin_mRNA_transcr"/>
</dbReference>
<protein>
    <submittedName>
        <fullName evidence="2">Endonuclease/exonuclease/phosphatase family protein</fullName>
    </submittedName>
</protein>
<keyword evidence="2" id="KW-0255">Endonuclease</keyword>
<dbReference type="Gene3D" id="3.60.10.10">
    <property type="entry name" value="Endonuclease/exonuclease/phosphatase"/>
    <property type="match status" value="1"/>
</dbReference>
<keyword evidence="2" id="KW-0540">Nuclease</keyword>
<dbReference type="InterPro" id="IPR005135">
    <property type="entry name" value="Endo/exonuclease/phosphatase"/>
</dbReference>
<dbReference type="Proteomes" id="UP000823854">
    <property type="component" value="Unassembled WGS sequence"/>
</dbReference>
<dbReference type="PANTHER" id="PTHR12121:SF36">
    <property type="entry name" value="ENDONUCLEASE_EXONUCLEASE_PHOSPHATASE DOMAIN-CONTAINING PROTEIN"/>
    <property type="match status" value="1"/>
</dbReference>
<dbReference type="Pfam" id="PF03372">
    <property type="entry name" value="Exo_endo_phos"/>
    <property type="match status" value="1"/>
</dbReference>
<dbReference type="InterPro" id="IPR036691">
    <property type="entry name" value="Endo/exonu/phosph_ase_sf"/>
</dbReference>
<dbReference type="PANTHER" id="PTHR12121">
    <property type="entry name" value="CARBON CATABOLITE REPRESSOR PROTEIN 4"/>
    <property type="match status" value="1"/>
</dbReference>
<evidence type="ECO:0000313" key="3">
    <source>
        <dbReference type="Proteomes" id="UP000823854"/>
    </source>
</evidence>
<name>A0A9D2PYH1_9MICO</name>
<dbReference type="GO" id="GO:0004519">
    <property type="term" value="F:endonuclease activity"/>
    <property type="evidence" value="ECO:0007669"/>
    <property type="project" value="UniProtKB-KW"/>
</dbReference>
<keyword evidence="2" id="KW-0378">Hydrolase</keyword>
<comment type="caution">
    <text evidence="2">The sequence shown here is derived from an EMBL/GenBank/DDBJ whole genome shotgun (WGS) entry which is preliminary data.</text>
</comment>